<dbReference type="STRING" id="235205.BAZSYMB_SCAFFOLD00012_16"/>
<evidence type="ECO:0000313" key="5">
    <source>
        <dbReference type="Proteomes" id="UP000198988"/>
    </source>
</evidence>
<gene>
    <name evidence="2" type="ORF">BAZSYMA_ACONTIG00005_15</name>
    <name evidence="3" type="ORF">BAZSYMB_SCAFFOLD00012_16</name>
</gene>
<reference evidence="4 5" key="1">
    <citation type="submission" date="2016-06" db="EMBL/GenBank/DDBJ databases">
        <authorList>
            <person name="Petersen J."/>
            <person name="Sayavedra L."/>
        </authorList>
    </citation>
    <scope>NUCLEOTIDE SEQUENCE [LARGE SCALE GENOMIC DNA]</scope>
    <source>
        <strain evidence="5">BazSymA</strain>
        <strain evidence="4">BazSymB</strain>
    </source>
</reference>
<protein>
    <submittedName>
        <fullName evidence="3">Secreted protein</fullName>
    </submittedName>
</protein>
<keyword evidence="1" id="KW-1133">Transmembrane helix</keyword>
<reference evidence="3" key="2">
    <citation type="submission" date="2016-06" db="EMBL/GenBank/DDBJ databases">
        <authorList>
            <person name="Olsen C.W."/>
            <person name="Carey S."/>
            <person name="Hinshaw L."/>
            <person name="Karasin A.I."/>
        </authorList>
    </citation>
    <scope>NUCLEOTIDE SEQUENCE [LARGE SCALE GENOMIC DNA]</scope>
    <source>
        <strain evidence="2">BazSymA</strain>
        <strain evidence="3">BazSymB</strain>
    </source>
</reference>
<dbReference type="Proteomes" id="UP000198988">
    <property type="component" value="Unassembled WGS sequence"/>
</dbReference>
<evidence type="ECO:0000313" key="4">
    <source>
        <dbReference type="Proteomes" id="UP000198559"/>
    </source>
</evidence>
<evidence type="ECO:0000313" key="3">
    <source>
        <dbReference type="EMBL" id="SEH81136.1"/>
    </source>
</evidence>
<feature type="transmembrane region" description="Helical" evidence="1">
    <location>
        <begin position="6"/>
        <end position="39"/>
    </location>
</feature>
<keyword evidence="1" id="KW-0812">Transmembrane</keyword>
<name>A0A1H6KZ60_9GAMM</name>
<dbReference type="EMBL" id="CDSC02000070">
    <property type="protein sequence ID" value="SEH64460.1"/>
    <property type="molecule type" value="Genomic_DNA"/>
</dbReference>
<dbReference type="AlphaFoldDB" id="A0A1H6KZ60"/>
<evidence type="ECO:0000313" key="2">
    <source>
        <dbReference type="EMBL" id="SEH64460.1"/>
    </source>
</evidence>
<organism evidence="3 4">
    <name type="scientific">Bathymodiolus azoricus thioautotrophic gill symbiont</name>
    <dbReference type="NCBI Taxonomy" id="235205"/>
    <lineage>
        <taxon>Bacteria</taxon>
        <taxon>Pseudomonadati</taxon>
        <taxon>Pseudomonadota</taxon>
        <taxon>Gammaproteobacteria</taxon>
        <taxon>sulfur-oxidizing symbionts</taxon>
    </lineage>
</organism>
<accession>A0A1H6KZ60</accession>
<proteinExistence type="predicted"/>
<dbReference type="EMBL" id="CVUD02000158">
    <property type="protein sequence ID" value="SEH81136.1"/>
    <property type="molecule type" value="Genomic_DNA"/>
</dbReference>
<sequence>MKYLLISLLIIAISMIVVGMANAIIAPILTGVGFIIIALILKK</sequence>
<dbReference type="Proteomes" id="UP000198559">
    <property type="component" value="Unassembled WGS sequence"/>
</dbReference>
<keyword evidence="1" id="KW-0472">Membrane</keyword>
<evidence type="ECO:0000256" key="1">
    <source>
        <dbReference type="SAM" id="Phobius"/>
    </source>
</evidence>